<gene>
    <name evidence="2" type="ORF">CAP_2861</name>
</gene>
<dbReference type="Proteomes" id="UP000019678">
    <property type="component" value="Unassembled WGS sequence"/>
</dbReference>
<evidence type="ECO:0000313" key="3">
    <source>
        <dbReference type="Proteomes" id="UP000019678"/>
    </source>
</evidence>
<keyword evidence="3" id="KW-1185">Reference proteome</keyword>
<dbReference type="AlphaFoldDB" id="A0A017TAK4"/>
<dbReference type="EMBL" id="ASRX01000020">
    <property type="protein sequence ID" value="EYF05860.1"/>
    <property type="molecule type" value="Genomic_DNA"/>
</dbReference>
<reference evidence="2 3" key="1">
    <citation type="submission" date="2013-05" db="EMBL/GenBank/DDBJ databases">
        <title>Genome assembly of Chondromyces apiculatus DSM 436.</title>
        <authorList>
            <person name="Sharma G."/>
            <person name="Khatri I."/>
            <person name="Kaur C."/>
            <person name="Mayilraj S."/>
            <person name="Subramanian S."/>
        </authorList>
    </citation>
    <scope>NUCLEOTIDE SEQUENCE [LARGE SCALE GENOMIC DNA]</scope>
    <source>
        <strain evidence="2 3">DSM 436</strain>
    </source>
</reference>
<evidence type="ECO:0000313" key="2">
    <source>
        <dbReference type="EMBL" id="EYF05860.1"/>
    </source>
</evidence>
<feature type="region of interest" description="Disordered" evidence="1">
    <location>
        <begin position="38"/>
        <end position="60"/>
    </location>
</feature>
<dbReference type="STRING" id="1192034.CAP_2861"/>
<protein>
    <submittedName>
        <fullName evidence="2">Uncharacterized protein</fullName>
    </submittedName>
</protein>
<sequence length="60" mass="6166">MRERLLAAGTIAAEDIDAHTAGLPDLEGQLESLPFEQPALSAGGGVTRGETLTSTDDGLE</sequence>
<evidence type="ECO:0000256" key="1">
    <source>
        <dbReference type="SAM" id="MobiDB-lite"/>
    </source>
</evidence>
<feature type="compositionally biased region" description="Polar residues" evidence="1">
    <location>
        <begin position="50"/>
        <end position="60"/>
    </location>
</feature>
<proteinExistence type="predicted"/>
<comment type="caution">
    <text evidence="2">The sequence shown here is derived from an EMBL/GenBank/DDBJ whole genome shotgun (WGS) entry which is preliminary data.</text>
</comment>
<name>A0A017TAK4_9BACT</name>
<accession>A0A017TAK4</accession>
<organism evidence="2 3">
    <name type="scientific">Chondromyces apiculatus DSM 436</name>
    <dbReference type="NCBI Taxonomy" id="1192034"/>
    <lineage>
        <taxon>Bacteria</taxon>
        <taxon>Pseudomonadati</taxon>
        <taxon>Myxococcota</taxon>
        <taxon>Polyangia</taxon>
        <taxon>Polyangiales</taxon>
        <taxon>Polyangiaceae</taxon>
        <taxon>Chondromyces</taxon>
    </lineage>
</organism>